<evidence type="ECO:0000313" key="4">
    <source>
        <dbReference type="EMBL" id="MBB2174654.1"/>
    </source>
</evidence>
<keyword evidence="5" id="KW-1185">Reference proteome</keyword>
<feature type="DNA-binding region" description="H-T-H motif" evidence="2">
    <location>
        <begin position="50"/>
        <end position="69"/>
    </location>
</feature>
<dbReference type="SUPFAM" id="SSF46689">
    <property type="entry name" value="Homeodomain-like"/>
    <property type="match status" value="1"/>
</dbReference>
<dbReference type="PRINTS" id="PR00455">
    <property type="entry name" value="HTHTETR"/>
</dbReference>
<dbReference type="Proteomes" id="UP000561066">
    <property type="component" value="Unassembled WGS sequence"/>
</dbReference>
<evidence type="ECO:0000256" key="1">
    <source>
        <dbReference type="ARBA" id="ARBA00023125"/>
    </source>
</evidence>
<gene>
    <name evidence="4" type="ORF">HLH21_01780</name>
</gene>
<dbReference type="InterPro" id="IPR050109">
    <property type="entry name" value="HTH-type_TetR-like_transc_reg"/>
</dbReference>
<reference evidence="4 5" key="1">
    <citation type="submission" date="2020-04" db="EMBL/GenBank/DDBJ databases">
        <title>Description of novel Gluconacetobacter.</title>
        <authorList>
            <person name="Sombolestani A."/>
        </authorList>
    </citation>
    <scope>NUCLEOTIDE SEQUENCE [LARGE SCALE GENOMIC DNA]</scope>
    <source>
        <strain evidence="4 5">LMG 21312</strain>
    </source>
</reference>
<evidence type="ECO:0000259" key="3">
    <source>
        <dbReference type="PROSITE" id="PS50977"/>
    </source>
</evidence>
<comment type="caution">
    <text evidence="4">The sequence shown here is derived from an EMBL/GenBank/DDBJ whole genome shotgun (WGS) entry which is preliminary data.</text>
</comment>
<name>A0A7W4J4R2_9PROT</name>
<feature type="domain" description="HTH tetR-type" evidence="3">
    <location>
        <begin position="27"/>
        <end position="87"/>
    </location>
</feature>
<proteinExistence type="predicted"/>
<organism evidence="4 5">
    <name type="scientific">Gluconacetobacter johannae</name>
    <dbReference type="NCBI Taxonomy" id="112140"/>
    <lineage>
        <taxon>Bacteria</taxon>
        <taxon>Pseudomonadati</taxon>
        <taxon>Pseudomonadota</taxon>
        <taxon>Alphaproteobacteria</taxon>
        <taxon>Acetobacterales</taxon>
        <taxon>Acetobacteraceae</taxon>
        <taxon>Gluconacetobacter</taxon>
    </lineage>
</organism>
<evidence type="ECO:0000256" key="2">
    <source>
        <dbReference type="PROSITE-ProRule" id="PRU00335"/>
    </source>
</evidence>
<dbReference type="EMBL" id="JABEQH010000002">
    <property type="protein sequence ID" value="MBB2174654.1"/>
    <property type="molecule type" value="Genomic_DNA"/>
</dbReference>
<accession>A0A7W4J4R2</accession>
<evidence type="ECO:0000313" key="5">
    <source>
        <dbReference type="Proteomes" id="UP000561066"/>
    </source>
</evidence>
<dbReference type="InterPro" id="IPR009057">
    <property type="entry name" value="Homeodomain-like_sf"/>
</dbReference>
<dbReference type="GO" id="GO:0000976">
    <property type="term" value="F:transcription cis-regulatory region binding"/>
    <property type="evidence" value="ECO:0007669"/>
    <property type="project" value="TreeGrafter"/>
</dbReference>
<dbReference type="InterPro" id="IPR039536">
    <property type="entry name" value="TetR_C_Proteobacteria"/>
</dbReference>
<dbReference type="Gene3D" id="1.10.357.10">
    <property type="entry name" value="Tetracycline Repressor, domain 2"/>
    <property type="match status" value="1"/>
</dbReference>
<dbReference type="AlphaFoldDB" id="A0A7W4J4R2"/>
<dbReference type="PANTHER" id="PTHR30055">
    <property type="entry name" value="HTH-TYPE TRANSCRIPTIONAL REGULATOR RUTR"/>
    <property type="match status" value="1"/>
</dbReference>
<dbReference type="Pfam" id="PF14246">
    <property type="entry name" value="TetR_C_7"/>
    <property type="match status" value="1"/>
</dbReference>
<keyword evidence="1 2" id="KW-0238">DNA-binding</keyword>
<dbReference type="PROSITE" id="PS50977">
    <property type="entry name" value="HTH_TETR_2"/>
    <property type="match status" value="1"/>
</dbReference>
<dbReference type="InterPro" id="IPR001647">
    <property type="entry name" value="HTH_TetR"/>
</dbReference>
<sequence>MPPLPADDAVACQEKRCPGRPPVLEEGERRELILRAACKVLHDHGYHSASMDKLAHVSGMSKKTLYQMFPSKHDLFRNLIRERLFDGKYTPLVGCFATPEDELVAILMSIATNVLQPDRMCLIRAIVGEIRDSREIRKIMDSIEISGHSNQVEAWLSRQQAAGGYAIDDVVELGRGLFGMTIGKMILAELFHCREPATPAAIEANIRRWVRFFLRGLSGEGACAGHRAAALPA</sequence>
<dbReference type="GO" id="GO:0003700">
    <property type="term" value="F:DNA-binding transcription factor activity"/>
    <property type="evidence" value="ECO:0007669"/>
    <property type="project" value="TreeGrafter"/>
</dbReference>
<dbReference type="PANTHER" id="PTHR30055:SF146">
    <property type="entry name" value="HTH-TYPE TRANSCRIPTIONAL DUAL REGULATOR CECR"/>
    <property type="match status" value="1"/>
</dbReference>
<protein>
    <submittedName>
        <fullName evidence="4">TetR/AcrR family transcriptional regulator</fullName>
    </submittedName>
</protein>
<dbReference type="Pfam" id="PF00440">
    <property type="entry name" value="TetR_N"/>
    <property type="match status" value="1"/>
</dbReference>